<name>W5LQZ8_ASTMX</name>
<evidence type="ECO:0000256" key="5">
    <source>
        <dbReference type="ARBA" id="ARBA00022525"/>
    </source>
</evidence>
<dbReference type="PRINTS" id="PR00081">
    <property type="entry name" value="GDHRDH"/>
</dbReference>
<evidence type="ECO:0000313" key="19">
    <source>
        <dbReference type="Proteomes" id="UP000018467"/>
    </source>
</evidence>
<dbReference type="FunFam" id="3.40.50.720:FF:000490">
    <property type="entry name" value="Dehydrogenase/reductase SDR family member on chromosome X"/>
    <property type="match status" value="1"/>
</dbReference>
<dbReference type="PANTHER" id="PTHR24320:SF264">
    <property type="entry name" value="DEHYDROGENASE_REDUCTASE SDR FAMILY MEMBER ON CHROMOSOME X"/>
    <property type="match status" value="1"/>
</dbReference>
<comment type="function">
    <text evidence="10">Oxidoreductase that plays a key role in early steps of protein N-linked glycosylation by mediating two non-consecutive steps in dolichol biosynthesis. Acts both as a NAD(+)-dependent dehydrogenase and as a NADPH-dependent reductase during the conversion of polyprenol into dolichol. First catalyzes the NAD(+)-dependent dehydrogenation of polyprenol into polyprenal; polyprenal is then reduced into dolichal by SRD5A3. It then catalyzes the NADPH-dependent reduction of dolichal into dolichol. May also acts as a positive regulator of starvation-induced autophagy.</text>
</comment>
<sequence length="326" mass="35659">MWRLFALLLPVIRLYLAGLKVLLYQLLHSAFTLPVLPSKSGRVAIVTGGARGMGYETSRHLASLGMHVVIAGNEEDEGLVAVKKIQEQTGQRKVEFMYLDLASLKSVRQFVLRFKARGLPLHVLVNNAGVMLVPERKTEDGFELHFGLNYLGHFLLTNLLLDTLRSSGRSGQCSRIVTISSATHYGGRLNLDDLQGRSCYSSHGAYAQSKLALVLFTYHLQDRLCAQGDPVTANAVDPGMVDTDLYENLCSPAQLAKRPVAKLLFRTPAEGASTAIYAAAASELEGVGGLYLYNGRKTESSVTSYDEQLQGRLWKQSCALVGLQKA</sequence>
<comment type="catalytic activity">
    <reaction evidence="15">
        <text>a di-trans,poly-cis-dolichol + NADP(+) = a di-trans,poly-cis-dolichal + NADPH + H(+)</text>
        <dbReference type="Rhea" id="RHEA:80731"/>
        <dbReference type="Rhea" id="RHEA-COMP:19495"/>
        <dbReference type="Rhea" id="RHEA-COMP:19537"/>
        <dbReference type="ChEBI" id="CHEBI:15378"/>
        <dbReference type="ChEBI" id="CHEBI:16091"/>
        <dbReference type="ChEBI" id="CHEBI:57783"/>
        <dbReference type="ChEBI" id="CHEBI:58349"/>
        <dbReference type="ChEBI" id="CHEBI:231637"/>
        <dbReference type="EC" id="1.1.1.441"/>
    </reaction>
    <physiologicalReaction direction="right-to-left" evidence="15">
        <dbReference type="Rhea" id="RHEA:80733"/>
    </physiologicalReaction>
</comment>
<dbReference type="Ensembl" id="ENSAMXT00000043086.1">
    <property type="protein sequence ID" value="ENSAMXP00000051893.1"/>
    <property type="gene ID" value="ENSAMXG00000024516.2"/>
</dbReference>
<evidence type="ECO:0000256" key="14">
    <source>
        <dbReference type="ARBA" id="ARBA00093201"/>
    </source>
</evidence>
<evidence type="ECO:0000256" key="15">
    <source>
        <dbReference type="ARBA" id="ARBA00093233"/>
    </source>
</evidence>
<dbReference type="Pfam" id="PF00106">
    <property type="entry name" value="adh_short"/>
    <property type="match status" value="1"/>
</dbReference>
<keyword evidence="8" id="KW-0560">Oxidoreductase</keyword>
<dbReference type="GeneTree" id="ENSGT00940000164022"/>
<dbReference type="AlphaFoldDB" id="W5LQZ8"/>
<evidence type="ECO:0000313" key="18">
    <source>
        <dbReference type="Ensembl" id="ENSAMXP00000025217.2"/>
    </source>
</evidence>
<keyword evidence="7" id="KW-0521">NADP</keyword>
<evidence type="ECO:0000256" key="9">
    <source>
        <dbReference type="ARBA" id="ARBA00023027"/>
    </source>
</evidence>
<keyword evidence="9" id="KW-0520">NAD</keyword>
<evidence type="ECO:0000256" key="2">
    <source>
        <dbReference type="ARBA" id="ARBA00004613"/>
    </source>
</evidence>
<dbReference type="GO" id="GO:0005811">
    <property type="term" value="C:lipid droplet"/>
    <property type="evidence" value="ECO:0007669"/>
    <property type="project" value="UniProtKB-SubCell"/>
</dbReference>
<keyword evidence="6" id="KW-0551">Lipid droplet</keyword>
<accession>W5LQZ8</accession>
<evidence type="ECO:0000256" key="6">
    <source>
        <dbReference type="ARBA" id="ARBA00022677"/>
    </source>
</evidence>
<dbReference type="PANTHER" id="PTHR24320">
    <property type="entry name" value="RETINOL DEHYDROGENASE"/>
    <property type="match status" value="1"/>
</dbReference>
<dbReference type="PROSITE" id="PS00061">
    <property type="entry name" value="ADH_SHORT"/>
    <property type="match status" value="1"/>
</dbReference>
<dbReference type="Proteomes" id="UP000018467">
    <property type="component" value="Unassembled WGS sequence"/>
</dbReference>
<dbReference type="GO" id="GO:0016491">
    <property type="term" value="F:oxidoreductase activity"/>
    <property type="evidence" value="ECO:0007669"/>
    <property type="project" value="UniProtKB-KW"/>
</dbReference>
<dbReference type="eggNOG" id="KOG1208">
    <property type="taxonomic scope" value="Eukaryota"/>
</dbReference>
<evidence type="ECO:0000256" key="1">
    <source>
        <dbReference type="ARBA" id="ARBA00004502"/>
    </source>
</evidence>
<dbReference type="InterPro" id="IPR020904">
    <property type="entry name" value="Sc_DH/Rdtase_CS"/>
</dbReference>
<dbReference type="STRING" id="7994.ENSAMXP00000051893"/>
<dbReference type="CDD" id="cd05327">
    <property type="entry name" value="retinol-DH_like_SDR_c_like"/>
    <property type="match status" value="1"/>
</dbReference>
<comment type="pathway">
    <text evidence="3">Protein modification; protein glycosylation.</text>
</comment>
<evidence type="ECO:0000256" key="17">
    <source>
        <dbReference type="ARBA" id="ARBA00093592"/>
    </source>
</evidence>
<evidence type="ECO:0000256" key="10">
    <source>
        <dbReference type="ARBA" id="ARBA00057816"/>
    </source>
</evidence>
<keyword evidence="19" id="KW-1185">Reference proteome</keyword>
<evidence type="ECO:0000256" key="8">
    <source>
        <dbReference type="ARBA" id="ARBA00023002"/>
    </source>
</evidence>
<proteinExistence type="inferred from homology"/>
<evidence type="ECO:0000256" key="7">
    <source>
        <dbReference type="ARBA" id="ARBA00022857"/>
    </source>
</evidence>
<evidence type="ECO:0000256" key="12">
    <source>
        <dbReference type="ARBA" id="ARBA00082366"/>
    </source>
</evidence>
<evidence type="ECO:0000256" key="4">
    <source>
        <dbReference type="ARBA" id="ARBA00006484"/>
    </source>
</evidence>
<dbReference type="Ensembl" id="ENSAMXT00000025231.2">
    <property type="protein sequence ID" value="ENSAMXP00000025217.2"/>
    <property type="gene ID" value="ENSAMXG00000024516.2"/>
</dbReference>
<dbReference type="Gene3D" id="3.40.50.720">
    <property type="entry name" value="NAD(P)-binding Rossmann-like Domain"/>
    <property type="match status" value="1"/>
</dbReference>
<comment type="catalytic activity">
    <reaction evidence="13">
        <text>a di-trans,poly-cis-dolichol + NAD(+) = a di-trans,poly-cis-dolichal + NADH + H(+)</text>
        <dbReference type="Rhea" id="RHEA:80735"/>
        <dbReference type="Rhea" id="RHEA-COMP:19495"/>
        <dbReference type="Rhea" id="RHEA-COMP:19537"/>
        <dbReference type="ChEBI" id="CHEBI:15378"/>
        <dbReference type="ChEBI" id="CHEBI:16091"/>
        <dbReference type="ChEBI" id="CHEBI:57540"/>
        <dbReference type="ChEBI" id="CHEBI:57945"/>
        <dbReference type="ChEBI" id="CHEBI:231637"/>
        <dbReference type="EC" id="1.1.1.441"/>
    </reaction>
    <physiologicalReaction direction="right-to-left" evidence="13">
        <dbReference type="Rhea" id="RHEA:80737"/>
    </physiologicalReaction>
</comment>
<dbReference type="Bgee" id="ENSAMXG00000024516">
    <property type="expression patterns" value="Expressed in brain and 9 other cell types or tissues"/>
</dbReference>
<keyword evidence="5" id="KW-0964">Secreted</keyword>
<reference evidence="19" key="2">
    <citation type="journal article" date="2014" name="Nat. Commun.">
        <title>The cavefish genome reveals candidate genes for eye loss.</title>
        <authorList>
            <person name="McGaugh S.E."/>
            <person name="Gross J.B."/>
            <person name="Aken B."/>
            <person name="Blin M."/>
            <person name="Borowsky R."/>
            <person name="Chalopin D."/>
            <person name="Hinaux H."/>
            <person name="Jeffery W.R."/>
            <person name="Keene A."/>
            <person name="Ma L."/>
            <person name="Minx P."/>
            <person name="Murphy D."/>
            <person name="O'Quin K.E."/>
            <person name="Retaux S."/>
            <person name="Rohner N."/>
            <person name="Searle S.M."/>
            <person name="Stahl B.A."/>
            <person name="Tabin C."/>
            <person name="Volff J.N."/>
            <person name="Yoshizawa M."/>
            <person name="Warren W.C."/>
        </authorList>
    </citation>
    <scope>NUCLEOTIDE SEQUENCE [LARGE SCALE GENOMIC DNA]</scope>
    <source>
        <strain evidence="19">female</strain>
    </source>
</reference>
<comment type="catalytic activity">
    <reaction evidence="16">
        <text>a di-trans,poly-cis-polyprenol + NADP(+) = a di-trans,poly-cis-polyprenal + NADPH + H(+)</text>
        <dbReference type="Rhea" id="RHEA:80723"/>
        <dbReference type="Rhea" id="RHEA-COMP:19496"/>
        <dbReference type="Rhea" id="RHEA-COMP:19536"/>
        <dbReference type="ChEBI" id="CHEBI:15378"/>
        <dbReference type="ChEBI" id="CHEBI:57783"/>
        <dbReference type="ChEBI" id="CHEBI:58349"/>
        <dbReference type="ChEBI" id="CHEBI:67132"/>
        <dbReference type="ChEBI" id="CHEBI:231623"/>
        <dbReference type="EC" id="1.1.1.441"/>
    </reaction>
    <physiologicalReaction direction="left-to-right" evidence="16">
        <dbReference type="Rhea" id="RHEA:80724"/>
    </physiologicalReaction>
</comment>
<dbReference type="InterPro" id="IPR036291">
    <property type="entry name" value="NAD(P)-bd_dom_sf"/>
</dbReference>
<protein>
    <recommendedName>
        <fullName evidence="11">Polyprenol dehydrogenase</fullName>
        <ecNumber evidence="17">1.1.1.441</ecNumber>
    </recommendedName>
    <alternativeName>
        <fullName evidence="12">Dolichal reductase</fullName>
    </alternativeName>
</protein>
<comment type="subcellular location">
    <subcellularLocation>
        <location evidence="1">Lipid droplet</location>
    </subcellularLocation>
    <subcellularLocation>
        <location evidence="2">Secreted</location>
    </subcellularLocation>
</comment>
<dbReference type="HOGENOM" id="CLU_010194_44_5_1"/>
<reference evidence="19" key="1">
    <citation type="submission" date="2013-03" db="EMBL/GenBank/DDBJ databases">
        <authorList>
            <person name="Jeffery W."/>
            <person name="Warren W."/>
            <person name="Wilson R.K."/>
        </authorList>
    </citation>
    <scope>NUCLEOTIDE SEQUENCE</scope>
    <source>
        <strain evidence="19">female</strain>
    </source>
</reference>
<evidence type="ECO:0000256" key="16">
    <source>
        <dbReference type="ARBA" id="ARBA00093253"/>
    </source>
</evidence>
<dbReference type="GO" id="GO:0005576">
    <property type="term" value="C:extracellular region"/>
    <property type="evidence" value="ECO:0007669"/>
    <property type="project" value="UniProtKB-SubCell"/>
</dbReference>
<reference evidence="18" key="3">
    <citation type="submission" date="2025-05" db="UniProtKB">
        <authorList>
            <consortium name="Ensembl"/>
        </authorList>
    </citation>
    <scope>IDENTIFICATION</scope>
</reference>
<evidence type="ECO:0000256" key="13">
    <source>
        <dbReference type="ARBA" id="ARBA00093184"/>
    </source>
</evidence>
<dbReference type="EC" id="1.1.1.441" evidence="17"/>
<comment type="catalytic activity">
    <reaction evidence="14">
        <text>a di-trans,poly-cis-polyprenol + NAD(+) = a di-trans,poly-cis-polyprenal + NADH + H(+)</text>
        <dbReference type="Rhea" id="RHEA:80719"/>
        <dbReference type="Rhea" id="RHEA-COMP:19496"/>
        <dbReference type="Rhea" id="RHEA-COMP:19536"/>
        <dbReference type="ChEBI" id="CHEBI:15378"/>
        <dbReference type="ChEBI" id="CHEBI:57540"/>
        <dbReference type="ChEBI" id="CHEBI:57945"/>
        <dbReference type="ChEBI" id="CHEBI:67132"/>
        <dbReference type="ChEBI" id="CHEBI:231623"/>
        <dbReference type="EC" id="1.1.1.441"/>
    </reaction>
    <physiologicalReaction direction="left-to-right" evidence="14">
        <dbReference type="Rhea" id="RHEA:80720"/>
    </physiologicalReaction>
</comment>
<dbReference type="InterPro" id="IPR002347">
    <property type="entry name" value="SDR_fam"/>
</dbReference>
<comment type="similarity">
    <text evidence="4">Belongs to the short-chain dehydrogenases/reductases (SDR) family.</text>
</comment>
<organism evidence="18 19">
    <name type="scientific">Astyanax mexicanus</name>
    <name type="common">Blind cave fish</name>
    <name type="synonym">Astyanax fasciatus mexicanus</name>
    <dbReference type="NCBI Taxonomy" id="7994"/>
    <lineage>
        <taxon>Eukaryota</taxon>
        <taxon>Metazoa</taxon>
        <taxon>Chordata</taxon>
        <taxon>Craniata</taxon>
        <taxon>Vertebrata</taxon>
        <taxon>Euteleostomi</taxon>
        <taxon>Actinopterygii</taxon>
        <taxon>Neopterygii</taxon>
        <taxon>Teleostei</taxon>
        <taxon>Ostariophysi</taxon>
        <taxon>Characiformes</taxon>
        <taxon>Characoidei</taxon>
        <taxon>Acestrorhamphidae</taxon>
        <taxon>Acestrorhamphinae</taxon>
        <taxon>Astyanax</taxon>
    </lineage>
</organism>
<evidence type="ECO:0000256" key="3">
    <source>
        <dbReference type="ARBA" id="ARBA00004922"/>
    </source>
</evidence>
<evidence type="ECO:0000256" key="11">
    <source>
        <dbReference type="ARBA" id="ARBA00074632"/>
    </source>
</evidence>
<dbReference type="SUPFAM" id="SSF51735">
    <property type="entry name" value="NAD(P)-binding Rossmann-fold domains"/>
    <property type="match status" value="1"/>
</dbReference>